<gene>
    <name evidence="2" type="ORF">QP939_41435</name>
</gene>
<dbReference type="EMBL" id="CP127173">
    <property type="protein sequence ID" value="WIV55228.1"/>
    <property type="molecule type" value="Genomic_DNA"/>
</dbReference>
<dbReference type="RefSeq" id="WP_285452083.1">
    <property type="nucleotide sequence ID" value="NZ_CP127173.1"/>
</dbReference>
<feature type="transmembrane region" description="Helical" evidence="1">
    <location>
        <begin position="5"/>
        <end position="24"/>
    </location>
</feature>
<protein>
    <submittedName>
        <fullName evidence="2">Uncharacterized protein</fullName>
    </submittedName>
</protein>
<dbReference type="Proteomes" id="UP001227101">
    <property type="component" value="Chromosome"/>
</dbReference>
<keyword evidence="1" id="KW-0472">Membrane</keyword>
<keyword evidence="1" id="KW-0812">Transmembrane</keyword>
<evidence type="ECO:0000313" key="3">
    <source>
        <dbReference type="Proteomes" id="UP001227101"/>
    </source>
</evidence>
<evidence type="ECO:0000256" key="1">
    <source>
        <dbReference type="SAM" id="Phobius"/>
    </source>
</evidence>
<feature type="transmembrane region" description="Helical" evidence="1">
    <location>
        <begin position="30"/>
        <end position="51"/>
    </location>
</feature>
<keyword evidence="3" id="KW-1185">Reference proteome</keyword>
<keyword evidence="1" id="KW-1133">Transmembrane helix</keyword>
<sequence>MREGWAWRALAATYAVVAAAQVYLAATTGVVWAVALATVCLALAIGCGFAARNLGR</sequence>
<accession>A0ABY8XI15</accession>
<organism evidence="2 3">
    <name type="scientific">Amycolatopsis nalaikhensis</name>
    <dbReference type="NCBI Taxonomy" id="715472"/>
    <lineage>
        <taxon>Bacteria</taxon>
        <taxon>Bacillati</taxon>
        <taxon>Actinomycetota</taxon>
        <taxon>Actinomycetes</taxon>
        <taxon>Pseudonocardiales</taxon>
        <taxon>Pseudonocardiaceae</taxon>
        <taxon>Amycolatopsis</taxon>
    </lineage>
</organism>
<name>A0ABY8XI15_9PSEU</name>
<proteinExistence type="predicted"/>
<reference evidence="2 3" key="1">
    <citation type="submission" date="2023-06" db="EMBL/GenBank/DDBJ databases">
        <authorList>
            <person name="Oyuntsetseg B."/>
            <person name="Kim S.B."/>
        </authorList>
    </citation>
    <scope>NUCLEOTIDE SEQUENCE [LARGE SCALE GENOMIC DNA]</scope>
    <source>
        <strain evidence="2 3">2-2</strain>
    </source>
</reference>
<evidence type="ECO:0000313" key="2">
    <source>
        <dbReference type="EMBL" id="WIV55228.1"/>
    </source>
</evidence>